<sequence length="326" mass="37309">MGIPYEKQHLDFEQQLGRLVSRGMRVDNPEAAINTLRTVGYYRLSAYSHVLRVKKPDGDPNHDERMDDFVEGATFESVHALWKFDRGLRLHFLDGLEQFEVALRTSIAYNAGKKNAFVHMRPDLLDKDFVAQPNTALPERHSKYDQWLIEYRGRLESSKNEAFVKWFAQKYEGKLPIWAAVEVLQMGQLAGLFRGLELGDRNAIAEEFGMTAKVFGSAIAAFNAIRNISAHHSRLWNRTLVVSPGRPKLGLAPVLDHLHSLTDWQIKRVYVPLAELAWLLEVRTGETLWKVETRDFLAKFPAGDQMSLQSMGFPDSWENLELWSAV</sequence>
<evidence type="ECO:0000313" key="1">
    <source>
        <dbReference type="EMBL" id="TFC19716.1"/>
    </source>
</evidence>
<evidence type="ECO:0008006" key="3">
    <source>
        <dbReference type="Google" id="ProtNLM"/>
    </source>
</evidence>
<keyword evidence="2" id="KW-1185">Reference proteome</keyword>
<reference evidence="1 2" key="1">
    <citation type="submission" date="2019-03" db="EMBL/GenBank/DDBJ databases">
        <title>Genomics of glacier-inhabiting Cryobacterium strains.</title>
        <authorList>
            <person name="Liu Q."/>
            <person name="Xin Y.-H."/>
        </authorList>
    </citation>
    <scope>NUCLEOTIDE SEQUENCE [LARGE SCALE GENOMIC DNA]</scope>
    <source>
        <strain evidence="1 2">MDT1-3</strain>
    </source>
</reference>
<dbReference type="InterPro" id="IPR011664">
    <property type="entry name" value="Abi_system_AbiD/AbiF-like"/>
</dbReference>
<accession>A0A4R8WXL3</accession>
<protein>
    <recommendedName>
        <fullName evidence="3">Abi family protein</fullName>
    </recommendedName>
</protein>
<dbReference type="AlphaFoldDB" id="A0A4R8WXL3"/>
<comment type="caution">
    <text evidence="1">The sequence shown here is derived from an EMBL/GenBank/DDBJ whole genome shotgun (WGS) entry which is preliminary data.</text>
</comment>
<proteinExistence type="predicted"/>
<dbReference type="EMBL" id="SOFP01000010">
    <property type="protein sequence ID" value="TFC19716.1"/>
    <property type="molecule type" value="Genomic_DNA"/>
</dbReference>
<organism evidence="1 2">
    <name type="scientific">Cryobacterium algoritolerans</name>
    <dbReference type="NCBI Taxonomy" id="1259184"/>
    <lineage>
        <taxon>Bacteria</taxon>
        <taxon>Bacillati</taxon>
        <taxon>Actinomycetota</taxon>
        <taxon>Actinomycetes</taxon>
        <taxon>Micrococcales</taxon>
        <taxon>Microbacteriaceae</taxon>
        <taxon>Cryobacterium</taxon>
    </lineage>
</organism>
<dbReference type="OrthoDB" id="5363652at2"/>
<dbReference type="Pfam" id="PF07751">
    <property type="entry name" value="Abi_2"/>
    <property type="match status" value="1"/>
</dbReference>
<dbReference type="RefSeq" id="WP_134564911.1">
    <property type="nucleotide sequence ID" value="NZ_SOFP01000010.1"/>
</dbReference>
<dbReference type="Proteomes" id="UP000298412">
    <property type="component" value="Unassembled WGS sequence"/>
</dbReference>
<evidence type="ECO:0000313" key="2">
    <source>
        <dbReference type="Proteomes" id="UP000298412"/>
    </source>
</evidence>
<name>A0A4R8WXL3_9MICO</name>
<gene>
    <name evidence="1" type="ORF">E3O19_01780</name>
</gene>